<feature type="transmembrane region" description="Helical" evidence="7">
    <location>
        <begin position="7"/>
        <end position="27"/>
    </location>
</feature>
<evidence type="ECO:0000256" key="1">
    <source>
        <dbReference type="ARBA" id="ARBA00004167"/>
    </source>
</evidence>
<evidence type="ECO:0000256" key="7">
    <source>
        <dbReference type="SAM" id="Phobius"/>
    </source>
</evidence>
<keyword evidence="10" id="KW-1185">Reference proteome</keyword>
<name>A0A8J3G0F8_9PROT</name>
<evidence type="ECO:0000256" key="4">
    <source>
        <dbReference type="ARBA" id="ARBA00022989"/>
    </source>
</evidence>
<dbReference type="GO" id="GO:0016020">
    <property type="term" value="C:membrane"/>
    <property type="evidence" value="ECO:0007669"/>
    <property type="project" value="UniProtKB-SubCell"/>
</dbReference>
<dbReference type="EMBL" id="BMZH01000001">
    <property type="protein sequence ID" value="GHA83009.1"/>
    <property type="molecule type" value="Genomic_DNA"/>
</dbReference>
<organism evidence="9 10">
    <name type="scientific">Algimonas arctica</name>
    <dbReference type="NCBI Taxonomy" id="1479486"/>
    <lineage>
        <taxon>Bacteria</taxon>
        <taxon>Pseudomonadati</taxon>
        <taxon>Pseudomonadota</taxon>
        <taxon>Alphaproteobacteria</taxon>
        <taxon>Maricaulales</taxon>
        <taxon>Robiginitomaculaceae</taxon>
        <taxon>Algimonas</taxon>
    </lineage>
</organism>
<evidence type="ECO:0000313" key="10">
    <source>
        <dbReference type="Proteomes" id="UP000634004"/>
    </source>
</evidence>
<dbReference type="PANTHER" id="PTHR42911:SF1">
    <property type="entry name" value="MODULATOR OF FTSH PROTEASE HFLC"/>
    <property type="match status" value="1"/>
</dbReference>
<evidence type="ECO:0000256" key="2">
    <source>
        <dbReference type="ARBA" id="ARBA00007862"/>
    </source>
</evidence>
<evidence type="ECO:0000313" key="9">
    <source>
        <dbReference type="EMBL" id="GHA83009.1"/>
    </source>
</evidence>
<dbReference type="InterPro" id="IPR036013">
    <property type="entry name" value="Band_7/SPFH_dom_sf"/>
</dbReference>
<protein>
    <recommendedName>
        <fullName evidence="6">Protein HflC</fullName>
    </recommendedName>
</protein>
<keyword evidence="3 7" id="KW-0812">Transmembrane</keyword>
<dbReference type="SUPFAM" id="SSF117892">
    <property type="entry name" value="Band 7/SPFH domain"/>
    <property type="match status" value="1"/>
</dbReference>
<dbReference type="RefSeq" id="WP_233353919.1">
    <property type="nucleotide sequence ID" value="NZ_BMZH01000001.1"/>
</dbReference>
<evidence type="ECO:0000256" key="5">
    <source>
        <dbReference type="ARBA" id="ARBA00023136"/>
    </source>
</evidence>
<evidence type="ECO:0000256" key="3">
    <source>
        <dbReference type="ARBA" id="ARBA00022692"/>
    </source>
</evidence>
<proteinExistence type="inferred from homology"/>
<evidence type="ECO:0000259" key="8">
    <source>
        <dbReference type="SMART" id="SM00244"/>
    </source>
</evidence>
<comment type="similarity">
    <text evidence="2 6">Belongs to the band 7/mec-2 family. HflC subfamily.</text>
</comment>
<comment type="subcellular location">
    <subcellularLocation>
        <location evidence="1">Membrane</location>
        <topology evidence="1">Single-pass membrane protein</topology>
    </subcellularLocation>
</comment>
<dbReference type="Pfam" id="PF01145">
    <property type="entry name" value="Band_7"/>
    <property type="match status" value="1"/>
</dbReference>
<sequence length="297" mass="33706">MKNPRLIMLAVLGGAIILAIVASLFTVEEHEQAIVFQFGEAKRVENPWGGEANAGLKMKTPFIENVVYLSRRNLEVDLRPVELLAADQERLIVDAFVRYRITNAIRFYEKLRDERGAQDQLQAIFDSTLRDVLGRVDTPEIISGRRSELMAEIQSVADGVAEAEDLGIDIIDVRIKRADLPRENYDRVFKRMVSQRNLEASLLRAEGEEQAQEIRATAQKEARVIRAEAQRQAEVIRGEGDKQRNAIYASAYSKDPEFFAFYRSMEAYKKGLGENTTYILSPDSDFLGYLDDQRGGR</sequence>
<accession>A0A8J3G0F8</accession>
<keyword evidence="4 7" id="KW-1133">Transmembrane helix</keyword>
<dbReference type="CDD" id="cd03405">
    <property type="entry name" value="SPFH_HflC"/>
    <property type="match status" value="1"/>
</dbReference>
<dbReference type="SMART" id="SM00244">
    <property type="entry name" value="PHB"/>
    <property type="match status" value="1"/>
</dbReference>
<reference evidence="9" key="1">
    <citation type="journal article" date="2014" name="Int. J. Syst. Evol. Microbiol.">
        <title>Complete genome sequence of Corynebacterium casei LMG S-19264T (=DSM 44701T), isolated from a smear-ripened cheese.</title>
        <authorList>
            <consortium name="US DOE Joint Genome Institute (JGI-PGF)"/>
            <person name="Walter F."/>
            <person name="Albersmeier A."/>
            <person name="Kalinowski J."/>
            <person name="Ruckert C."/>
        </authorList>
    </citation>
    <scope>NUCLEOTIDE SEQUENCE</scope>
    <source>
        <strain evidence="9">KCTC 32513</strain>
    </source>
</reference>
<dbReference type="InterPro" id="IPR010200">
    <property type="entry name" value="HflC"/>
</dbReference>
<dbReference type="PIRSF" id="PIRSF005651">
    <property type="entry name" value="HflC"/>
    <property type="match status" value="1"/>
</dbReference>
<comment type="function">
    <text evidence="6">HflC and HflK could regulate a protease.</text>
</comment>
<comment type="caution">
    <text evidence="9">The sequence shown here is derived from an EMBL/GenBank/DDBJ whole genome shotgun (WGS) entry which is preliminary data.</text>
</comment>
<dbReference type="InterPro" id="IPR001107">
    <property type="entry name" value="Band_7"/>
</dbReference>
<feature type="domain" description="Band 7" evidence="8">
    <location>
        <begin position="22"/>
        <end position="192"/>
    </location>
</feature>
<gene>
    <name evidence="9" type="ORF">GCM10009069_02840</name>
</gene>
<dbReference type="Proteomes" id="UP000634004">
    <property type="component" value="Unassembled WGS sequence"/>
</dbReference>
<dbReference type="AlphaFoldDB" id="A0A8J3G0F8"/>
<keyword evidence="5 7" id="KW-0472">Membrane</keyword>
<dbReference type="Gene3D" id="3.30.479.30">
    <property type="entry name" value="Band 7 domain"/>
    <property type="match status" value="1"/>
</dbReference>
<evidence type="ECO:0000256" key="6">
    <source>
        <dbReference type="PIRNR" id="PIRNR005651"/>
    </source>
</evidence>
<dbReference type="PANTHER" id="PTHR42911">
    <property type="entry name" value="MODULATOR OF FTSH PROTEASE HFLC"/>
    <property type="match status" value="1"/>
</dbReference>
<reference evidence="9" key="2">
    <citation type="submission" date="2020-09" db="EMBL/GenBank/DDBJ databases">
        <authorList>
            <person name="Sun Q."/>
            <person name="Kim S."/>
        </authorList>
    </citation>
    <scope>NUCLEOTIDE SEQUENCE</scope>
    <source>
        <strain evidence="9">KCTC 32513</strain>
    </source>
</reference>